<dbReference type="GO" id="GO:0005524">
    <property type="term" value="F:ATP binding"/>
    <property type="evidence" value="ECO:0007669"/>
    <property type="project" value="UniProtKB-UniRule"/>
</dbReference>
<evidence type="ECO:0000256" key="4">
    <source>
        <dbReference type="ARBA" id="ARBA00022723"/>
    </source>
</evidence>
<evidence type="ECO:0000256" key="5">
    <source>
        <dbReference type="ARBA" id="ARBA00022741"/>
    </source>
</evidence>
<evidence type="ECO:0000256" key="14">
    <source>
        <dbReference type="RuleBase" id="RU000304"/>
    </source>
</evidence>
<dbReference type="InterPro" id="IPR050339">
    <property type="entry name" value="CC_SR_Kinase"/>
</dbReference>
<dbReference type="Gene3D" id="1.10.510.10">
    <property type="entry name" value="Transferase(Phosphotransferase) domain 1"/>
    <property type="match status" value="1"/>
</dbReference>
<keyword evidence="5 13" id="KW-0547">Nucleotide-binding</keyword>
<keyword evidence="2 14" id="KW-0723">Serine/threonine-protein kinase</keyword>
<protein>
    <recommendedName>
        <fullName evidence="1">non-specific serine/threonine protein kinase</fullName>
        <ecNumber evidence="1">2.7.11.1</ecNumber>
    </recommendedName>
</protein>
<evidence type="ECO:0000256" key="8">
    <source>
        <dbReference type="ARBA" id="ARBA00022842"/>
    </source>
</evidence>
<dbReference type="AlphaFoldDB" id="A0AAV8WUX9"/>
<evidence type="ECO:0000256" key="2">
    <source>
        <dbReference type="ARBA" id="ARBA00022527"/>
    </source>
</evidence>
<evidence type="ECO:0000313" key="16">
    <source>
        <dbReference type="EMBL" id="KAJ8930052.1"/>
    </source>
</evidence>
<dbReference type="PROSITE" id="PS00107">
    <property type="entry name" value="PROTEIN_KINASE_ATP"/>
    <property type="match status" value="1"/>
</dbReference>
<dbReference type="GO" id="GO:0005634">
    <property type="term" value="C:nucleus"/>
    <property type="evidence" value="ECO:0007669"/>
    <property type="project" value="TreeGrafter"/>
</dbReference>
<evidence type="ECO:0000256" key="13">
    <source>
        <dbReference type="PROSITE-ProRule" id="PRU10141"/>
    </source>
</evidence>
<dbReference type="PROSITE" id="PS50011">
    <property type="entry name" value="PROTEIN_KINASE_DOM"/>
    <property type="match status" value="1"/>
</dbReference>
<comment type="catalytic activity">
    <reaction evidence="11">
        <text>L-threonyl-[protein] + ATP = O-phospho-L-threonyl-[protein] + ADP + H(+)</text>
        <dbReference type="Rhea" id="RHEA:46608"/>
        <dbReference type="Rhea" id="RHEA-COMP:11060"/>
        <dbReference type="Rhea" id="RHEA-COMP:11605"/>
        <dbReference type="ChEBI" id="CHEBI:15378"/>
        <dbReference type="ChEBI" id="CHEBI:30013"/>
        <dbReference type="ChEBI" id="CHEBI:30616"/>
        <dbReference type="ChEBI" id="CHEBI:61977"/>
        <dbReference type="ChEBI" id="CHEBI:456216"/>
        <dbReference type="EC" id="2.7.11.1"/>
    </reaction>
</comment>
<dbReference type="EC" id="2.7.11.1" evidence="1"/>
<evidence type="ECO:0000256" key="7">
    <source>
        <dbReference type="ARBA" id="ARBA00022840"/>
    </source>
</evidence>
<sequence>MANRKRGTFSLPEELRTSERLSTKKELAQRKSLPLCPPVPNKIRKSILTSSGVYEKPKAVCFNQSVQLSPLYNPSLNTSYLDQVFSKHGLVGEGSFGRVYRVRNHEDNKLYAIKRLKSVISFKDRYAEVRNNEKVGVHTNCVQFFMAWEEGFEVYMMLEFCDMSLADYSVLDNDIHEDLLWNVLYDICKALNFLHKRDLLHLDVKPGNIMMKNGIFKLADFGILVDLKLAPMVCKSTLSDGDSKYLALEVLEGIYQPSCDIFGLGISLLELAADLELPSYDTPRCVPEEDNLEGGSCRDEENANRLSGRKSLFHLLEERDSPEGGKHTMTLSEMNKLFEASFATKSESSFDTDSSMLAVDMSDSNLTGEIFQMDLEIEDKEGNLSGGSVDTMSEEDDIITSTPNLRGKLSRRLPKTKLTFD</sequence>
<dbReference type="EMBL" id="JANEYF010004805">
    <property type="protein sequence ID" value="KAJ8930052.1"/>
    <property type="molecule type" value="Genomic_DNA"/>
</dbReference>
<dbReference type="Pfam" id="PF00069">
    <property type="entry name" value="Pkinase"/>
    <property type="match status" value="1"/>
</dbReference>
<evidence type="ECO:0000256" key="10">
    <source>
        <dbReference type="ARBA" id="ARBA00037982"/>
    </source>
</evidence>
<evidence type="ECO:0000259" key="15">
    <source>
        <dbReference type="PROSITE" id="PS50011"/>
    </source>
</evidence>
<dbReference type="InterPro" id="IPR000719">
    <property type="entry name" value="Prot_kinase_dom"/>
</dbReference>
<dbReference type="GO" id="GO:0005737">
    <property type="term" value="C:cytoplasm"/>
    <property type="evidence" value="ECO:0007669"/>
    <property type="project" value="TreeGrafter"/>
</dbReference>
<evidence type="ECO:0000256" key="9">
    <source>
        <dbReference type="ARBA" id="ARBA00023306"/>
    </source>
</evidence>
<comment type="caution">
    <text evidence="16">The sequence shown here is derived from an EMBL/GenBank/DDBJ whole genome shotgun (WGS) entry which is preliminary data.</text>
</comment>
<dbReference type="SUPFAM" id="SSF56112">
    <property type="entry name" value="Protein kinase-like (PK-like)"/>
    <property type="match status" value="1"/>
</dbReference>
<keyword evidence="8" id="KW-0460">Magnesium</keyword>
<dbReference type="GO" id="GO:0046872">
    <property type="term" value="F:metal ion binding"/>
    <property type="evidence" value="ECO:0007669"/>
    <property type="project" value="UniProtKB-KW"/>
</dbReference>
<evidence type="ECO:0000256" key="6">
    <source>
        <dbReference type="ARBA" id="ARBA00022777"/>
    </source>
</evidence>
<reference evidence="16" key="1">
    <citation type="journal article" date="2023" name="Insect Mol. Biol.">
        <title>Genome sequencing provides insights into the evolution of gene families encoding plant cell wall-degrading enzymes in longhorned beetles.</title>
        <authorList>
            <person name="Shin N.R."/>
            <person name="Okamura Y."/>
            <person name="Kirsch R."/>
            <person name="Pauchet Y."/>
        </authorList>
    </citation>
    <scope>NUCLEOTIDE SEQUENCE</scope>
    <source>
        <strain evidence="16">RBIC_L_NR</strain>
    </source>
</reference>
<dbReference type="InterPro" id="IPR017441">
    <property type="entry name" value="Protein_kinase_ATP_BS"/>
</dbReference>
<keyword evidence="4" id="KW-0479">Metal-binding</keyword>
<gene>
    <name evidence="16" type="ORF">NQ314_017217</name>
</gene>
<keyword evidence="6" id="KW-0418">Kinase</keyword>
<dbReference type="PANTHER" id="PTHR11042">
    <property type="entry name" value="EUKARYOTIC TRANSLATION INITIATION FACTOR 2-ALPHA KINASE EIF2-ALPHA KINASE -RELATED"/>
    <property type="match status" value="1"/>
</dbReference>
<accession>A0AAV8WUX9</accession>
<dbReference type="GO" id="GO:0110031">
    <property type="term" value="P:negative regulation of G2/MI transition of meiotic cell cycle"/>
    <property type="evidence" value="ECO:0007669"/>
    <property type="project" value="TreeGrafter"/>
</dbReference>
<evidence type="ECO:0000256" key="11">
    <source>
        <dbReference type="ARBA" id="ARBA00047899"/>
    </source>
</evidence>
<dbReference type="Proteomes" id="UP001162156">
    <property type="component" value="Unassembled WGS sequence"/>
</dbReference>
<keyword evidence="9" id="KW-0131">Cell cycle</keyword>
<dbReference type="GO" id="GO:0051321">
    <property type="term" value="P:meiotic cell cycle"/>
    <property type="evidence" value="ECO:0007669"/>
    <property type="project" value="TreeGrafter"/>
</dbReference>
<feature type="binding site" evidence="13">
    <location>
        <position position="114"/>
    </location>
    <ligand>
        <name>ATP</name>
        <dbReference type="ChEBI" id="CHEBI:30616"/>
    </ligand>
</feature>
<dbReference type="InterPro" id="IPR011009">
    <property type="entry name" value="Kinase-like_dom_sf"/>
</dbReference>
<dbReference type="SMART" id="SM00220">
    <property type="entry name" value="S_TKc"/>
    <property type="match status" value="1"/>
</dbReference>
<keyword evidence="3" id="KW-0808">Transferase</keyword>
<dbReference type="Gene3D" id="3.30.200.20">
    <property type="entry name" value="Phosphorylase Kinase, domain 1"/>
    <property type="match status" value="1"/>
</dbReference>
<keyword evidence="7 13" id="KW-0067">ATP-binding</keyword>
<dbReference type="InterPro" id="IPR008271">
    <property type="entry name" value="Ser/Thr_kinase_AS"/>
</dbReference>
<proteinExistence type="inferred from homology"/>
<keyword evidence="17" id="KW-1185">Reference proteome</keyword>
<feature type="domain" description="Protein kinase" evidence="15">
    <location>
        <begin position="85"/>
        <end position="421"/>
    </location>
</feature>
<organism evidence="16 17">
    <name type="scientific">Rhamnusium bicolor</name>
    <dbReference type="NCBI Taxonomy" id="1586634"/>
    <lineage>
        <taxon>Eukaryota</taxon>
        <taxon>Metazoa</taxon>
        <taxon>Ecdysozoa</taxon>
        <taxon>Arthropoda</taxon>
        <taxon>Hexapoda</taxon>
        <taxon>Insecta</taxon>
        <taxon>Pterygota</taxon>
        <taxon>Neoptera</taxon>
        <taxon>Endopterygota</taxon>
        <taxon>Coleoptera</taxon>
        <taxon>Polyphaga</taxon>
        <taxon>Cucujiformia</taxon>
        <taxon>Chrysomeloidea</taxon>
        <taxon>Cerambycidae</taxon>
        <taxon>Lepturinae</taxon>
        <taxon>Rhagiini</taxon>
        <taxon>Rhamnusium</taxon>
    </lineage>
</organism>
<dbReference type="PANTHER" id="PTHR11042:SF183">
    <property type="entry name" value="MEMBRANE-ASSOCIATED TYROSINE- AND THREONINE-SPECIFIC CDC2-INHIBITORY KINASE"/>
    <property type="match status" value="1"/>
</dbReference>
<evidence type="ECO:0000256" key="1">
    <source>
        <dbReference type="ARBA" id="ARBA00012513"/>
    </source>
</evidence>
<dbReference type="PROSITE" id="PS00108">
    <property type="entry name" value="PROTEIN_KINASE_ST"/>
    <property type="match status" value="1"/>
</dbReference>
<name>A0AAV8WUX9_9CUCU</name>
<evidence type="ECO:0000256" key="3">
    <source>
        <dbReference type="ARBA" id="ARBA00022679"/>
    </source>
</evidence>
<comment type="catalytic activity">
    <reaction evidence="12">
        <text>L-seryl-[protein] + ATP = O-phospho-L-seryl-[protein] + ADP + H(+)</text>
        <dbReference type="Rhea" id="RHEA:17989"/>
        <dbReference type="Rhea" id="RHEA-COMP:9863"/>
        <dbReference type="Rhea" id="RHEA-COMP:11604"/>
        <dbReference type="ChEBI" id="CHEBI:15378"/>
        <dbReference type="ChEBI" id="CHEBI:29999"/>
        <dbReference type="ChEBI" id="CHEBI:30616"/>
        <dbReference type="ChEBI" id="CHEBI:83421"/>
        <dbReference type="ChEBI" id="CHEBI:456216"/>
        <dbReference type="EC" id="2.7.11.1"/>
    </reaction>
</comment>
<dbReference type="GO" id="GO:0004674">
    <property type="term" value="F:protein serine/threonine kinase activity"/>
    <property type="evidence" value="ECO:0007669"/>
    <property type="project" value="UniProtKB-KW"/>
</dbReference>
<evidence type="ECO:0000256" key="12">
    <source>
        <dbReference type="ARBA" id="ARBA00048679"/>
    </source>
</evidence>
<comment type="similarity">
    <text evidence="10">Belongs to the protein kinase superfamily. Ser/Thr protein kinase family. GCN2 subfamily.</text>
</comment>
<evidence type="ECO:0000313" key="17">
    <source>
        <dbReference type="Proteomes" id="UP001162156"/>
    </source>
</evidence>